<dbReference type="FunFam" id="3.10.280.10:FF:000005">
    <property type="entry name" value="Glycoprotein gC1qBP, putative"/>
    <property type="match status" value="1"/>
</dbReference>
<dbReference type="AlphaFoldDB" id="A0AA39C6Y7"/>
<dbReference type="InterPro" id="IPR036561">
    <property type="entry name" value="MAM33_sf"/>
</dbReference>
<comment type="similarity">
    <text evidence="1">Belongs to the MAM33 family.</text>
</comment>
<dbReference type="InterPro" id="IPR003428">
    <property type="entry name" value="MAM33"/>
</dbReference>
<dbReference type="GO" id="GO:0042256">
    <property type="term" value="P:cytosolic ribosome assembly"/>
    <property type="evidence" value="ECO:0007669"/>
    <property type="project" value="TreeGrafter"/>
</dbReference>
<dbReference type="GO" id="GO:0005759">
    <property type="term" value="C:mitochondrial matrix"/>
    <property type="evidence" value="ECO:0007669"/>
    <property type="project" value="InterPro"/>
</dbReference>
<evidence type="ECO:0008006" key="4">
    <source>
        <dbReference type="Google" id="ProtNLM"/>
    </source>
</evidence>
<evidence type="ECO:0000313" key="2">
    <source>
        <dbReference type="EMBL" id="KAK0159021.1"/>
    </source>
</evidence>
<gene>
    <name evidence="2" type="ORF">PV328_009953</name>
</gene>
<dbReference type="Gene3D" id="3.10.280.10">
    <property type="entry name" value="Mitochondrial glycoprotein"/>
    <property type="match status" value="1"/>
</dbReference>
<reference evidence="2" key="2">
    <citation type="submission" date="2023-03" db="EMBL/GenBank/DDBJ databases">
        <authorList>
            <person name="Inwood S.N."/>
            <person name="Skelly J.G."/>
            <person name="Guhlin J."/>
            <person name="Harrop T.W.R."/>
            <person name="Goldson S.G."/>
            <person name="Dearden P.K."/>
        </authorList>
    </citation>
    <scope>NUCLEOTIDE SEQUENCE</scope>
    <source>
        <strain evidence="2">Irish</strain>
        <tissue evidence="2">Whole body</tissue>
    </source>
</reference>
<dbReference type="PANTHER" id="PTHR10826">
    <property type="entry name" value="COMPLEMENT COMPONENT 1"/>
    <property type="match status" value="1"/>
</dbReference>
<evidence type="ECO:0000256" key="1">
    <source>
        <dbReference type="ARBA" id="ARBA00005457"/>
    </source>
</evidence>
<dbReference type="Proteomes" id="UP001168990">
    <property type="component" value="Unassembled WGS sequence"/>
</dbReference>
<organism evidence="2 3">
    <name type="scientific">Microctonus aethiopoides</name>
    <dbReference type="NCBI Taxonomy" id="144406"/>
    <lineage>
        <taxon>Eukaryota</taxon>
        <taxon>Metazoa</taxon>
        <taxon>Ecdysozoa</taxon>
        <taxon>Arthropoda</taxon>
        <taxon>Hexapoda</taxon>
        <taxon>Insecta</taxon>
        <taxon>Pterygota</taxon>
        <taxon>Neoptera</taxon>
        <taxon>Endopterygota</taxon>
        <taxon>Hymenoptera</taxon>
        <taxon>Apocrita</taxon>
        <taxon>Ichneumonoidea</taxon>
        <taxon>Braconidae</taxon>
        <taxon>Euphorinae</taxon>
        <taxon>Microctonus</taxon>
    </lineage>
</organism>
<dbReference type="SUPFAM" id="SSF54529">
    <property type="entry name" value="Mitochondrial glycoprotein MAM33-like"/>
    <property type="match status" value="1"/>
</dbReference>
<protein>
    <recommendedName>
        <fullName evidence="4">Complement component 1 Q subcomponent-binding protein, mitochondrial</fullName>
    </recommendedName>
</protein>
<keyword evidence="3" id="KW-1185">Reference proteome</keyword>
<dbReference type="PANTHER" id="PTHR10826:SF1">
    <property type="entry name" value="COMPLEMENT COMPONENT 1 Q SUBCOMPONENT-BINDING PROTEIN, MITOCHONDRIAL"/>
    <property type="match status" value="1"/>
</dbReference>
<proteinExistence type="inferred from homology"/>
<dbReference type="Pfam" id="PF02330">
    <property type="entry name" value="MAM33"/>
    <property type="match status" value="1"/>
</dbReference>
<name>A0AA39C6Y7_9HYME</name>
<evidence type="ECO:0000313" key="3">
    <source>
        <dbReference type="Proteomes" id="UP001168990"/>
    </source>
</evidence>
<accession>A0AA39C6Y7</accession>
<sequence length="268" mass="30146">MSGIVRNVLRIPRFNNLVSSTSTNIINVRSSRSIWHMSEQNINKSMINSSMKMLKPVDFCGYNCRCSRHTRAEKDLVTFLADEIQAEKKAQKLKTIPTEVDGFTVSLDGAHVTLNKKENDETITIAFNVNHTVNTGTDPEIDPNDDKPEFGEMQSKPNFNIDIVHGKQTLGFSCSFTDDDDPSNENGSYNDCFCIDEVTIYEGELNDKVYAVAGDVLDGYLYDLLMNYLEEKGISNEFVEKLADLSTSYEHSAYISLLEGISKFTNRS</sequence>
<comment type="caution">
    <text evidence="2">The sequence shown here is derived from an EMBL/GenBank/DDBJ whole genome shotgun (WGS) entry which is preliminary data.</text>
</comment>
<reference evidence="2" key="1">
    <citation type="journal article" date="2023" name="bioRxiv">
        <title>Scaffold-level genome assemblies of two parasitoid biocontrol wasps reveal the parthenogenesis mechanism and an associated novel virus.</title>
        <authorList>
            <person name="Inwood S."/>
            <person name="Skelly J."/>
            <person name="Guhlin J."/>
            <person name="Harrop T."/>
            <person name="Goldson S."/>
            <person name="Dearden P."/>
        </authorList>
    </citation>
    <scope>NUCLEOTIDE SEQUENCE</scope>
    <source>
        <strain evidence="2">Irish</strain>
        <tissue evidence="2">Whole body</tissue>
    </source>
</reference>
<dbReference type="EMBL" id="JAQQBS010001424">
    <property type="protein sequence ID" value="KAK0159021.1"/>
    <property type="molecule type" value="Genomic_DNA"/>
</dbReference>